<dbReference type="KEGG" id="tpv:TP04_0569"/>
<dbReference type="OMA" id="YDNRPYD"/>
<dbReference type="VEuPathDB" id="PiroplasmaDB:TpMuguga_04g00569"/>
<comment type="caution">
    <text evidence="1">The sequence shown here is derived from an EMBL/GenBank/DDBJ whole genome shotgun (WGS) entry which is preliminary data.</text>
</comment>
<accession>Q4N208</accession>
<proteinExistence type="predicted"/>
<dbReference type="InParanoid" id="Q4N208"/>
<dbReference type="EMBL" id="AAGK01000004">
    <property type="protein sequence ID" value="EAN31921.1"/>
    <property type="molecule type" value="Genomic_DNA"/>
</dbReference>
<gene>
    <name evidence="1" type="ordered locus">TP04_0569</name>
</gene>
<organism evidence="1 2">
    <name type="scientific">Theileria parva</name>
    <name type="common">East coast fever infection agent</name>
    <dbReference type="NCBI Taxonomy" id="5875"/>
    <lineage>
        <taxon>Eukaryota</taxon>
        <taxon>Sar</taxon>
        <taxon>Alveolata</taxon>
        <taxon>Apicomplexa</taxon>
        <taxon>Aconoidasida</taxon>
        <taxon>Piroplasmida</taxon>
        <taxon>Theileriidae</taxon>
        <taxon>Theileria</taxon>
    </lineage>
</organism>
<dbReference type="eggNOG" id="ENOG502RWGW">
    <property type="taxonomic scope" value="Eukaryota"/>
</dbReference>
<evidence type="ECO:0000313" key="1">
    <source>
        <dbReference type="EMBL" id="EAN31921.1"/>
    </source>
</evidence>
<protein>
    <submittedName>
        <fullName evidence="1">Uncharacterized protein</fullName>
    </submittedName>
</protein>
<dbReference type="Proteomes" id="UP000001949">
    <property type="component" value="Unassembled WGS sequence"/>
</dbReference>
<evidence type="ECO:0000313" key="2">
    <source>
        <dbReference type="Proteomes" id="UP000001949"/>
    </source>
</evidence>
<dbReference type="GeneID" id="3500756"/>
<keyword evidence="2" id="KW-1185">Reference proteome</keyword>
<dbReference type="AlphaFoldDB" id="Q4N208"/>
<dbReference type="RefSeq" id="XP_764204.1">
    <property type="nucleotide sequence ID" value="XM_759111.1"/>
</dbReference>
<name>Q4N208_THEPA</name>
<reference evidence="1 2" key="1">
    <citation type="journal article" date="2005" name="Science">
        <title>Genome sequence of Theileria parva, a bovine pathogen that transforms lymphocytes.</title>
        <authorList>
            <person name="Gardner M.J."/>
            <person name="Bishop R."/>
            <person name="Shah T."/>
            <person name="de Villiers E.P."/>
            <person name="Carlton J.M."/>
            <person name="Hall N."/>
            <person name="Ren Q."/>
            <person name="Paulsen I.T."/>
            <person name="Pain A."/>
            <person name="Berriman M."/>
            <person name="Wilson R.J.M."/>
            <person name="Sato S."/>
            <person name="Ralph S.A."/>
            <person name="Mann D.J."/>
            <person name="Xiong Z."/>
            <person name="Shallom S.J."/>
            <person name="Weidman J."/>
            <person name="Jiang L."/>
            <person name="Lynn J."/>
            <person name="Weaver B."/>
            <person name="Shoaibi A."/>
            <person name="Domingo A.R."/>
            <person name="Wasawo D."/>
            <person name="Crabtree J."/>
            <person name="Wortman J.R."/>
            <person name="Haas B."/>
            <person name="Angiuoli S.V."/>
            <person name="Creasy T.H."/>
            <person name="Lu C."/>
            <person name="Suh B."/>
            <person name="Silva J.C."/>
            <person name="Utterback T.R."/>
            <person name="Feldblyum T.V."/>
            <person name="Pertea M."/>
            <person name="Allen J."/>
            <person name="Nierman W.C."/>
            <person name="Taracha E.L.N."/>
            <person name="Salzberg S.L."/>
            <person name="White O.R."/>
            <person name="Fitzhugh H.A."/>
            <person name="Morzaria S."/>
            <person name="Venter J.C."/>
            <person name="Fraser C.M."/>
            <person name="Nene V."/>
        </authorList>
    </citation>
    <scope>NUCLEOTIDE SEQUENCE [LARGE SCALE GENOMIC DNA]</scope>
    <source>
        <strain evidence="1 2">Muguga</strain>
    </source>
</reference>
<sequence>MSAGLIWERCRLNDELSKLIAVPNYNTNSYNHNYYCNNLQYDGVRDEARCVLGSTNCFRNDIYSLPPGVDSKVTNLYPLLHQIYDESHALSEYDLQKLAHNILNNNYPQNQLNFTQYRDSNTHYRDSYPQYRDSTCYREYLDGMGGYKTPTSVFRNILNDYRPYDTNGVSDPRGSNFTSYTRPTNLFNTNLTTIQSQSETPEYLNRVDNVNLDIPAAIPVDTMDVNPNTMENLSVDKVNNMFNTPNYLNSVNYTDNLPYHRNNEYRPYDQRTNEYRGYDQRTDYRVYDKPDYGYEMYNSVERSVDEFRKAFQPGNEYRNEYTTVETPIADTTRVNENYNDEFVSSFPFEKSLNNYFHNDYYDHFQGYNRDMRMDAGVNFNPNSPLKSMMNDDYQYNYHTYVTPQRPFY</sequence>